<sequence>MKRDDGEEKGLDETLERTFEIRDDEIDVEEIMRKIRENIRMRKEAGVYPEGDIGEIHPASENQDRSGEVKLTALSPEARRDLDYINSNWDIENKGYFISSHRPVAGRFLIRGRELVHGEVRRYVDPAIWKQREFNASTMRLLNEVARGLEEIGGRLAVLEGALREARSETAEARSDLGSDLSRLDAAFDERIGSKVAEMRSQISSEISGLDGSIDERIGSKVAEMRSQISSEISGLDGSIDERIGSKVAEMRSQIS</sequence>
<keyword evidence="3" id="KW-1185">Reference proteome</keyword>
<comment type="caution">
    <text evidence="2">The sequence shown here is derived from an EMBL/GenBank/DDBJ whole genome shotgun (WGS) entry which is preliminary data.</text>
</comment>
<evidence type="ECO:0000313" key="2">
    <source>
        <dbReference type="EMBL" id="MDF0593745.1"/>
    </source>
</evidence>
<name>A0ABT5XG98_9EURY</name>
<evidence type="ECO:0008006" key="4">
    <source>
        <dbReference type="Google" id="ProtNLM"/>
    </source>
</evidence>
<gene>
    <name evidence="2" type="ORF">P0O24_09125</name>
</gene>
<protein>
    <recommendedName>
        <fullName evidence="4">DUF1664 domain-containing protein</fullName>
    </recommendedName>
</protein>
<dbReference type="Proteomes" id="UP001215956">
    <property type="component" value="Unassembled WGS sequence"/>
</dbReference>
<evidence type="ECO:0000256" key="1">
    <source>
        <dbReference type="SAM" id="Coils"/>
    </source>
</evidence>
<dbReference type="RefSeq" id="WP_316969447.1">
    <property type="nucleotide sequence ID" value="NZ_JARFPL010000029.1"/>
</dbReference>
<dbReference type="Gene3D" id="1.20.120.20">
    <property type="entry name" value="Apolipoprotein"/>
    <property type="match status" value="1"/>
</dbReference>
<reference evidence="2 3" key="1">
    <citation type="submission" date="2023-03" db="EMBL/GenBank/DDBJ databases">
        <title>Whole genome sequencing of Methanotrichaceae archaeon M04Ac.</title>
        <authorList>
            <person name="Khomyakova M.A."/>
            <person name="Merkel A.Y."/>
            <person name="Slobodkin A.I."/>
        </authorList>
    </citation>
    <scope>NUCLEOTIDE SEQUENCE [LARGE SCALE GENOMIC DNA]</scope>
    <source>
        <strain evidence="2 3">M04Ac</strain>
    </source>
</reference>
<evidence type="ECO:0000313" key="3">
    <source>
        <dbReference type="Proteomes" id="UP001215956"/>
    </source>
</evidence>
<keyword evidence="1" id="KW-0175">Coiled coil</keyword>
<organism evidence="2 3">
    <name type="scientific">Candidatus Methanocrinis alkalitolerans</name>
    <dbReference type="NCBI Taxonomy" id="3033395"/>
    <lineage>
        <taxon>Archaea</taxon>
        <taxon>Methanobacteriati</taxon>
        <taxon>Methanobacteriota</taxon>
        <taxon>Stenosarchaea group</taxon>
        <taxon>Methanomicrobia</taxon>
        <taxon>Methanotrichales</taxon>
        <taxon>Methanotrichaceae</taxon>
        <taxon>Methanocrinis</taxon>
    </lineage>
</organism>
<accession>A0ABT5XG98</accession>
<feature type="coiled-coil region" evidence="1">
    <location>
        <begin position="149"/>
        <end position="176"/>
    </location>
</feature>
<feature type="non-terminal residue" evidence="2">
    <location>
        <position position="256"/>
    </location>
</feature>
<dbReference type="EMBL" id="JARFPL010000029">
    <property type="protein sequence ID" value="MDF0593745.1"/>
    <property type="molecule type" value="Genomic_DNA"/>
</dbReference>
<proteinExistence type="predicted"/>